<dbReference type="AlphaFoldDB" id="A0AAJ1U629"/>
<evidence type="ECO:0000313" key="3">
    <source>
        <dbReference type="Proteomes" id="UP001227162"/>
    </source>
</evidence>
<dbReference type="Pfam" id="PF09982">
    <property type="entry name" value="LpxR"/>
    <property type="match status" value="1"/>
</dbReference>
<feature type="signal peptide" evidence="1">
    <location>
        <begin position="1"/>
        <end position="25"/>
    </location>
</feature>
<organism evidence="2 3">
    <name type="scientific">Rhodalgimonas zhirmunskyi</name>
    <dbReference type="NCBI Taxonomy" id="2964767"/>
    <lineage>
        <taxon>Bacteria</taxon>
        <taxon>Pseudomonadati</taxon>
        <taxon>Pseudomonadota</taxon>
        <taxon>Alphaproteobacteria</taxon>
        <taxon>Rhodobacterales</taxon>
        <taxon>Roseobacteraceae</taxon>
        <taxon>Rhodalgimonas</taxon>
    </lineage>
</organism>
<gene>
    <name evidence="2" type="ORF">NOI20_06730</name>
</gene>
<dbReference type="InterPro" id="IPR037107">
    <property type="entry name" value="Put_OMP_sf"/>
</dbReference>
<dbReference type="EMBL" id="JANFFA010000001">
    <property type="protein sequence ID" value="MDQ2093800.1"/>
    <property type="molecule type" value="Genomic_DNA"/>
</dbReference>
<reference evidence="2" key="2">
    <citation type="submission" date="2023-04" db="EMBL/GenBank/DDBJ databases">
        <title>'Rhodoalgimonas zhirmunskyi' gen. nov., isolated from a red alga.</title>
        <authorList>
            <person name="Nedashkovskaya O.I."/>
            <person name="Otstavnykh N.Y."/>
            <person name="Bystritskaya E.P."/>
            <person name="Balabanova L.A."/>
            <person name="Isaeva M.P."/>
        </authorList>
    </citation>
    <scope>NUCLEOTIDE SEQUENCE</scope>
    <source>
        <strain evidence="2">10Alg 79</strain>
    </source>
</reference>
<comment type="caution">
    <text evidence="2">The sequence shown here is derived from an EMBL/GenBank/DDBJ whole genome shotgun (WGS) entry which is preliminary data.</text>
</comment>
<protein>
    <submittedName>
        <fullName evidence="2">Lipid A deacylase LpxR family protein</fullName>
    </submittedName>
</protein>
<sequence length="312" mass="33307">MRKLSCVRAMLFAPILAVLAAQASAEPPSSYRYLGYGRLISNDLFGDRQDRWRTASFVSSRLFGTEWTGQPPARLGQLLEFRLGAEIIAPRYINAPAWAIDRPYATSESLGLHSHARRGGVDIAAGLNAVITGPQTGLERVQRAAHEAAGIAPASAAVKASQIGNGFYGQLVLEAGRPIALGPQAELRPFVEAQAGVETLVRAGVDLSFGRLGGAGELLIRDGVTGQRYRTLGQQGKSGLGFVLGGDIAHVEDSIYLPGALLRQDRTRLRAGLHFQNKSGYAGFYGVTWLGPEAQGQGEGQLVGSLRIKLNF</sequence>
<dbReference type="Proteomes" id="UP001227162">
    <property type="component" value="Unassembled WGS sequence"/>
</dbReference>
<keyword evidence="3" id="KW-1185">Reference proteome</keyword>
<name>A0AAJ1U629_9RHOB</name>
<dbReference type="RefSeq" id="WP_317625379.1">
    <property type="nucleotide sequence ID" value="NZ_JANFFA010000001.1"/>
</dbReference>
<dbReference type="Gene3D" id="2.40.128.140">
    <property type="entry name" value="Outer membrane protein"/>
    <property type="match status" value="1"/>
</dbReference>
<reference evidence="2" key="1">
    <citation type="submission" date="2022-07" db="EMBL/GenBank/DDBJ databases">
        <authorList>
            <person name="Otstavnykh N."/>
            <person name="Isaeva M."/>
            <person name="Bystritskaya E."/>
        </authorList>
    </citation>
    <scope>NUCLEOTIDE SEQUENCE</scope>
    <source>
        <strain evidence="2">10Alg 79</strain>
    </source>
</reference>
<evidence type="ECO:0000313" key="2">
    <source>
        <dbReference type="EMBL" id="MDQ2093800.1"/>
    </source>
</evidence>
<evidence type="ECO:0000256" key="1">
    <source>
        <dbReference type="SAM" id="SignalP"/>
    </source>
</evidence>
<proteinExistence type="predicted"/>
<keyword evidence="1" id="KW-0732">Signal</keyword>
<dbReference type="InterPro" id="IPR018707">
    <property type="entry name" value="LpxR"/>
</dbReference>
<accession>A0AAJ1U629</accession>
<feature type="chain" id="PRO_5042619323" evidence="1">
    <location>
        <begin position="26"/>
        <end position="312"/>
    </location>
</feature>